<feature type="region of interest" description="Disordered" evidence="2">
    <location>
        <begin position="35"/>
        <end position="61"/>
    </location>
</feature>
<protein>
    <recommendedName>
        <fullName evidence="3">HMA domain-containing protein</fullName>
    </recommendedName>
</protein>
<evidence type="ECO:0000256" key="2">
    <source>
        <dbReference type="SAM" id="MobiDB-lite"/>
    </source>
</evidence>
<feature type="compositionally biased region" description="Basic and acidic residues" evidence="2">
    <location>
        <begin position="122"/>
        <end position="164"/>
    </location>
</feature>
<evidence type="ECO:0000313" key="4">
    <source>
        <dbReference type="EMBL" id="KAK1409774.1"/>
    </source>
</evidence>
<dbReference type="PANTHER" id="PTHR46413:SF1">
    <property type="entry name" value="HEAVY METAL-ASSOCIATED ISOPRENYLATED PLANT PROTEIN 6"/>
    <property type="match status" value="1"/>
</dbReference>
<comment type="subcellular location">
    <subcellularLocation>
        <location evidence="1">Membrane</location>
        <topology evidence="1">Peripheral membrane protein</topology>
    </subcellularLocation>
</comment>
<sequence>MSVILEDKRDLYLQFQSSNNLRNFKSNRCSEIIIPSMGEKDDDTKKEAGEKKAADGKKPDSDHVTVVLKLELHCEGCAKKIKKSISHFEGVESVKVDTAGNKLTVTGNVDPTRIKERVEYKTKKKAEIISPQPKKDAGAGDEKKQSPPEKKTDEKKSDDNKPKEPQSTTVVMKIRLHCDGCIHKIKRVISKVDGVESVTADAGKDLVTVKGTMNVKELIPHLKEKLKRSVDIVPAKKEEKDADTKEDKKDDKKEKGDGGAAAGGGEDKTAAVAGGGEEKKKGIEVVNRYEYQSQYPHTHTMQMYNNYQNYYNQDYGTLASSSHGYPSSGHGYVYEGFNHGYAMDPSHAPLVQQPAPMYFGDPRVYQHTGMFSDENPNACSMM</sequence>
<name>A0AAD8NHA9_TARER</name>
<dbReference type="PANTHER" id="PTHR46413">
    <property type="entry name" value="HEAVY METAL-ASSOCIATED ISOPRENYLATED PLANT PROTEIN 6"/>
    <property type="match status" value="1"/>
</dbReference>
<dbReference type="AlphaFoldDB" id="A0AAD8NHA9"/>
<dbReference type="GO" id="GO:0009626">
    <property type="term" value="P:plant-type hypersensitive response"/>
    <property type="evidence" value="ECO:0007669"/>
    <property type="project" value="UniProtKB-KW"/>
</dbReference>
<comment type="caution">
    <text evidence="4">The sequence shown here is derived from an EMBL/GenBank/DDBJ whole genome shotgun (WGS) entry which is preliminary data.</text>
</comment>
<evidence type="ECO:0000313" key="5">
    <source>
        <dbReference type="Proteomes" id="UP001229421"/>
    </source>
</evidence>
<feature type="domain" description="HMA" evidence="3">
    <location>
        <begin position="63"/>
        <end position="126"/>
    </location>
</feature>
<gene>
    <name evidence="4" type="ORF">QVD17_36303</name>
</gene>
<evidence type="ECO:0000256" key="1">
    <source>
        <dbReference type="ARBA" id="ARBA00004170"/>
    </source>
</evidence>
<dbReference type="PROSITE" id="PS50846">
    <property type="entry name" value="HMA_2"/>
    <property type="match status" value="2"/>
</dbReference>
<evidence type="ECO:0000259" key="3">
    <source>
        <dbReference type="PROSITE" id="PS50846"/>
    </source>
</evidence>
<reference evidence="4" key="1">
    <citation type="journal article" date="2023" name="bioRxiv">
        <title>Improved chromosome-level genome assembly for marigold (Tagetes erecta).</title>
        <authorList>
            <person name="Jiang F."/>
            <person name="Yuan L."/>
            <person name="Wang S."/>
            <person name="Wang H."/>
            <person name="Xu D."/>
            <person name="Wang A."/>
            <person name="Fan W."/>
        </authorList>
    </citation>
    <scope>NUCLEOTIDE SEQUENCE</scope>
    <source>
        <strain evidence="4">WSJ</strain>
        <tissue evidence="4">Leaf</tissue>
    </source>
</reference>
<dbReference type="EMBL" id="JAUHHV010000010">
    <property type="protein sequence ID" value="KAK1409774.1"/>
    <property type="molecule type" value="Genomic_DNA"/>
</dbReference>
<dbReference type="InterPro" id="IPR044594">
    <property type="entry name" value="HIPP01/3/5/6"/>
</dbReference>
<dbReference type="InterPro" id="IPR036163">
    <property type="entry name" value="HMA_dom_sf"/>
</dbReference>
<dbReference type="CDD" id="cd00371">
    <property type="entry name" value="HMA"/>
    <property type="match status" value="2"/>
</dbReference>
<dbReference type="GO" id="GO:0046872">
    <property type="term" value="F:metal ion binding"/>
    <property type="evidence" value="ECO:0007669"/>
    <property type="project" value="InterPro"/>
</dbReference>
<feature type="region of interest" description="Disordered" evidence="2">
    <location>
        <begin position="122"/>
        <end position="171"/>
    </location>
</feature>
<feature type="compositionally biased region" description="Basic and acidic residues" evidence="2">
    <location>
        <begin position="38"/>
        <end position="61"/>
    </location>
</feature>
<dbReference type="GO" id="GO:0016020">
    <property type="term" value="C:membrane"/>
    <property type="evidence" value="ECO:0007669"/>
    <property type="project" value="UniProtKB-SubCell"/>
</dbReference>
<proteinExistence type="predicted"/>
<keyword evidence="5" id="KW-1185">Reference proteome</keyword>
<dbReference type="Pfam" id="PF00403">
    <property type="entry name" value="HMA"/>
    <property type="match status" value="2"/>
</dbReference>
<dbReference type="SUPFAM" id="SSF55008">
    <property type="entry name" value="HMA, heavy metal-associated domain"/>
    <property type="match status" value="2"/>
</dbReference>
<dbReference type="Proteomes" id="UP001229421">
    <property type="component" value="Unassembled WGS sequence"/>
</dbReference>
<organism evidence="4 5">
    <name type="scientific">Tagetes erecta</name>
    <name type="common">African marigold</name>
    <dbReference type="NCBI Taxonomy" id="13708"/>
    <lineage>
        <taxon>Eukaryota</taxon>
        <taxon>Viridiplantae</taxon>
        <taxon>Streptophyta</taxon>
        <taxon>Embryophyta</taxon>
        <taxon>Tracheophyta</taxon>
        <taxon>Spermatophyta</taxon>
        <taxon>Magnoliopsida</taxon>
        <taxon>eudicotyledons</taxon>
        <taxon>Gunneridae</taxon>
        <taxon>Pentapetalae</taxon>
        <taxon>asterids</taxon>
        <taxon>campanulids</taxon>
        <taxon>Asterales</taxon>
        <taxon>Asteraceae</taxon>
        <taxon>Asteroideae</taxon>
        <taxon>Heliantheae alliance</taxon>
        <taxon>Tageteae</taxon>
        <taxon>Tagetes</taxon>
    </lineage>
</organism>
<feature type="region of interest" description="Disordered" evidence="2">
    <location>
        <begin position="237"/>
        <end position="276"/>
    </location>
</feature>
<dbReference type="InterPro" id="IPR006121">
    <property type="entry name" value="HMA_dom"/>
</dbReference>
<dbReference type="Gene3D" id="3.30.70.100">
    <property type="match status" value="2"/>
</dbReference>
<feature type="domain" description="HMA" evidence="3">
    <location>
        <begin position="167"/>
        <end position="230"/>
    </location>
</feature>
<feature type="compositionally biased region" description="Basic and acidic residues" evidence="2">
    <location>
        <begin position="237"/>
        <end position="257"/>
    </location>
</feature>
<accession>A0AAD8NHA9</accession>